<dbReference type="InterPro" id="IPR002549">
    <property type="entry name" value="AI-2E-like"/>
</dbReference>
<evidence type="ECO:0000256" key="4">
    <source>
        <dbReference type="ARBA" id="ARBA00022475"/>
    </source>
</evidence>
<evidence type="ECO:0000256" key="6">
    <source>
        <dbReference type="ARBA" id="ARBA00022989"/>
    </source>
</evidence>
<feature type="transmembrane region" description="Helical" evidence="9">
    <location>
        <begin position="356"/>
        <end position="374"/>
    </location>
</feature>
<dbReference type="PANTHER" id="PTHR21716">
    <property type="entry name" value="TRANSMEMBRANE PROTEIN"/>
    <property type="match status" value="1"/>
</dbReference>
<organism evidence="10">
    <name type="scientific">Caldilinea aerophila</name>
    <dbReference type="NCBI Taxonomy" id="133453"/>
    <lineage>
        <taxon>Bacteria</taxon>
        <taxon>Bacillati</taxon>
        <taxon>Chloroflexota</taxon>
        <taxon>Caldilineae</taxon>
        <taxon>Caldilineales</taxon>
        <taxon>Caldilineaceae</taxon>
        <taxon>Caldilinea</taxon>
    </lineage>
</organism>
<keyword evidence="7 9" id="KW-0472">Membrane</keyword>
<feature type="transmembrane region" description="Helical" evidence="9">
    <location>
        <begin position="394"/>
        <end position="417"/>
    </location>
</feature>
<proteinExistence type="inferred from homology"/>
<comment type="caution">
    <text evidence="10">The sequence shown here is derived from an EMBL/GenBank/DDBJ whole genome shotgun (WGS) entry which is preliminary data.</text>
</comment>
<evidence type="ECO:0000256" key="7">
    <source>
        <dbReference type="ARBA" id="ARBA00023136"/>
    </source>
</evidence>
<keyword evidence="3" id="KW-0813">Transport</keyword>
<evidence type="ECO:0000313" key="10">
    <source>
        <dbReference type="EMBL" id="HDX32995.1"/>
    </source>
</evidence>
<feature type="transmembrane region" description="Helical" evidence="9">
    <location>
        <begin position="71"/>
        <end position="87"/>
    </location>
</feature>
<feature type="transmembrane region" description="Helical" evidence="9">
    <location>
        <begin position="328"/>
        <end position="347"/>
    </location>
</feature>
<dbReference type="GO" id="GO:0005886">
    <property type="term" value="C:plasma membrane"/>
    <property type="evidence" value="ECO:0007669"/>
    <property type="project" value="UniProtKB-SubCell"/>
</dbReference>
<dbReference type="Pfam" id="PF01594">
    <property type="entry name" value="AI-2E_transport"/>
    <property type="match status" value="1"/>
</dbReference>
<feature type="transmembrane region" description="Helical" evidence="9">
    <location>
        <begin position="229"/>
        <end position="254"/>
    </location>
</feature>
<accession>A0A7C1FUZ3</accession>
<reference evidence="10" key="1">
    <citation type="journal article" date="2020" name="mSystems">
        <title>Genome- and Community-Level Interaction Insights into Carbon Utilization and Element Cycling Functions of Hydrothermarchaeota in Hydrothermal Sediment.</title>
        <authorList>
            <person name="Zhou Z."/>
            <person name="Liu Y."/>
            <person name="Xu W."/>
            <person name="Pan J."/>
            <person name="Luo Z.H."/>
            <person name="Li M."/>
        </authorList>
    </citation>
    <scope>NUCLEOTIDE SEQUENCE [LARGE SCALE GENOMIC DNA]</scope>
    <source>
        <strain evidence="10">SpSt-289</strain>
    </source>
</reference>
<feature type="transmembrane region" description="Helical" evidence="9">
    <location>
        <begin position="93"/>
        <end position="111"/>
    </location>
</feature>
<comment type="subcellular location">
    <subcellularLocation>
        <location evidence="1">Cell membrane</location>
        <topology evidence="1">Multi-pass membrane protein</topology>
    </subcellularLocation>
</comment>
<keyword evidence="4" id="KW-1003">Cell membrane</keyword>
<feature type="compositionally biased region" description="Basic and acidic residues" evidence="8">
    <location>
        <begin position="461"/>
        <end position="484"/>
    </location>
</feature>
<comment type="similarity">
    <text evidence="2">Belongs to the autoinducer-2 exporter (AI-2E) (TC 2.A.86) family.</text>
</comment>
<name>A0A7C1FUZ3_9CHLR</name>
<evidence type="ECO:0000256" key="3">
    <source>
        <dbReference type="ARBA" id="ARBA00022448"/>
    </source>
</evidence>
<dbReference type="CDD" id="cd00299">
    <property type="entry name" value="GST_C_family"/>
    <property type="match status" value="1"/>
</dbReference>
<dbReference type="GO" id="GO:0055085">
    <property type="term" value="P:transmembrane transport"/>
    <property type="evidence" value="ECO:0007669"/>
    <property type="project" value="TreeGrafter"/>
</dbReference>
<feature type="region of interest" description="Disordered" evidence="8">
    <location>
        <begin position="1"/>
        <end position="37"/>
    </location>
</feature>
<dbReference type="EMBL" id="DSMG01000166">
    <property type="protein sequence ID" value="HDX32995.1"/>
    <property type="molecule type" value="Genomic_DNA"/>
</dbReference>
<feature type="compositionally biased region" description="Polar residues" evidence="8">
    <location>
        <begin position="485"/>
        <end position="523"/>
    </location>
</feature>
<evidence type="ECO:0000256" key="8">
    <source>
        <dbReference type="SAM" id="MobiDB-lite"/>
    </source>
</evidence>
<evidence type="ECO:0000256" key="1">
    <source>
        <dbReference type="ARBA" id="ARBA00004651"/>
    </source>
</evidence>
<sequence>MRRKVHGTMSEVDQKALSQDMIEPGYSGAEAEAEAERTMPKRDPEASLVAAIEAVTQPGGDSSWDLATKRTVLVIMLVAFVFVIYISRDILPLILVAGIISYLISPIVNFAERLKIPRAISTIIVYLLLLLAIIVLPIIFIPALIDQLRALANFNVPATARAVILWADQTVRGLPEEIVVFGFTVPLGEFLLQLRQNAQQIQLIPSVSDMLSYIQNLLSTTTTLVGSTFSVVGGIFSVFIALLVTFFVSLYMTIDAPRIQAYIHDLFPPSYRSELADLLRRIARVWRSFLRGQLILGIVVGAATYVALTLVGMPGALIFAILAGVLEVVPNLGPVMAMIPAVIMALIQGSDVMRELGINNLGFALITVGIYFLIQQLENNILVPRIIGDSVNLHPIVVICAVAVGLTTGGILGALLAPPIVASFRVIGSYVHAKLLDYPPFGGKLLDEPKPRTYHRTVTRRDLEKQRALEKKKAEKSLLPEEKATTSTPVSGKSKVDSQSPTRPISSNGAELESSSTLMDQTS</sequence>
<feature type="transmembrane region" description="Helical" evidence="9">
    <location>
        <begin position="294"/>
        <end position="322"/>
    </location>
</feature>
<feature type="transmembrane region" description="Helical" evidence="9">
    <location>
        <begin position="123"/>
        <end position="145"/>
    </location>
</feature>
<keyword evidence="5 9" id="KW-0812">Transmembrane</keyword>
<evidence type="ECO:0000256" key="2">
    <source>
        <dbReference type="ARBA" id="ARBA00009773"/>
    </source>
</evidence>
<protein>
    <submittedName>
        <fullName evidence="10">AI-2E family transporter</fullName>
    </submittedName>
</protein>
<feature type="region of interest" description="Disordered" evidence="8">
    <location>
        <begin position="461"/>
        <end position="523"/>
    </location>
</feature>
<keyword evidence="6 9" id="KW-1133">Transmembrane helix</keyword>
<evidence type="ECO:0000256" key="5">
    <source>
        <dbReference type="ARBA" id="ARBA00022692"/>
    </source>
</evidence>
<gene>
    <name evidence="10" type="ORF">ENQ20_16130</name>
</gene>
<dbReference type="AlphaFoldDB" id="A0A7C1FUZ3"/>
<dbReference type="PANTHER" id="PTHR21716:SF53">
    <property type="entry name" value="PERMEASE PERM-RELATED"/>
    <property type="match status" value="1"/>
</dbReference>
<evidence type="ECO:0000256" key="9">
    <source>
        <dbReference type="SAM" id="Phobius"/>
    </source>
</evidence>